<dbReference type="GO" id="GO:0008270">
    <property type="term" value="F:zinc ion binding"/>
    <property type="evidence" value="ECO:0007669"/>
    <property type="project" value="UniProtKB-KW"/>
</dbReference>
<feature type="region of interest" description="Disordered" evidence="5">
    <location>
        <begin position="163"/>
        <end position="185"/>
    </location>
</feature>
<reference evidence="7 8" key="1">
    <citation type="journal article" date="2017" name="PLoS Biol.">
        <title>The sea cucumber genome provides insights into morphological evolution and visceral regeneration.</title>
        <authorList>
            <person name="Zhang X."/>
            <person name="Sun L."/>
            <person name="Yuan J."/>
            <person name="Sun Y."/>
            <person name="Gao Y."/>
            <person name="Zhang L."/>
            <person name="Li S."/>
            <person name="Dai H."/>
            <person name="Hamel J.F."/>
            <person name="Liu C."/>
            <person name="Yu Y."/>
            <person name="Liu S."/>
            <person name="Lin W."/>
            <person name="Guo K."/>
            <person name="Jin S."/>
            <person name="Xu P."/>
            <person name="Storey K.B."/>
            <person name="Huan P."/>
            <person name="Zhang T."/>
            <person name="Zhou Y."/>
            <person name="Zhang J."/>
            <person name="Lin C."/>
            <person name="Li X."/>
            <person name="Xing L."/>
            <person name="Huo D."/>
            <person name="Sun M."/>
            <person name="Wang L."/>
            <person name="Mercier A."/>
            <person name="Li F."/>
            <person name="Yang H."/>
            <person name="Xiang J."/>
        </authorList>
    </citation>
    <scope>NUCLEOTIDE SEQUENCE [LARGE SCALE GENOMIC DNA]</scope>
    <source>
        <strain evidence="7">Shaxun</strain>
        <tissue evidence="7">Muscle</tissue>
    </source>
</reference>
<dbReference type="PANTHER" id="PTHR10131:SF94">
    <property type="entry name" value="TNF RECEPTOR-ASSOCIATED FACTOR 4"/>
    <property type="match status" value="1"/>
</dbReference>
<keyword evidence="1" id="KW-0479">Metal-binding</keyword>
<gene>
    <name evidence="7" type="ORF">BSL78_27924</name>
</gene>
<keyword evidence="8" id="KW-1185">Reference proteome</keyword>
<dbReference type="AlphaFoldDB" id="A0A2G8JHQ6"/>
<keyword evidence="2 4" id="KW-0863">Zinc-finger</keyword>
<evidence type="ECO:0000256" key="5">
    <source>
        <dbReference type="SAM" id="MobiDB-lite"/>
    </source>
</evidence>
<evidence type="ECO:0000256" key="4">
    <source>
        <dbReference type="PROSITE-ProRule" id="PRU00175"/>
    </source>
</evidence>
<keyword evidence="3" id="KW-0862">Zinc</keyword>
<dbReference type="EMBL" id="MRZV01001949">
    <property type="protein sequence ID" value="PIK35248.1"/>
    <property type="molecule type" value="Genomic_DNA"/>
</dbReference>
<protein>
    <recommendedName>
        <fullName evidence="6">RING-type domain-containing protein</fullName>
    </recommendedName>
</protein>
<dbReference type="InterPro" id="IPR013083">
    <property type="entry name" value="Znf_RING/FYVE/PHD"/>
</dbReference>
<evidence type="ECO:0000256" key="2">
    <source>
        <dbReference type="ARBA" id="ARBA00022771"/>
    </source>
</evidence>
<feature type="domain" description="RING-type" evidence="6">
    <location>
        <begin position="42"/>
        <end position="80"/>
    </location>
</feature>
<dbReference type="PROSITE" id="PS00518">
    <property type="entry name" value="ZF_RING_1"/>
    <property type="match status" value="1"/>
</dbReference>
<dbReference type="OrthoDB" id="1630758at2759"/>
<dbReference type="InterPro" id="IPR003613">
    <property type="entry name" value="Ubox_domain"/>
</dbReference>
<evidence type="ECO:0000313" key="8">
    <source>
        <dbReference type="Proteomes" id="UP000230750"/>
    </source>
</evidence>
<dbReference type="SUPFAM" id="SSF57850">
    <property type="entry name" value="RING/U-box"/>
    <property type="match status" value="1"/>
</dbReference>
<dbReference type="SMART" id="SM00184">
    <property type="entry name" value="RING"/>
    <property type="match status" value="1"/>
</dbReference>
<dbReference type="InterPro" id="IPR001841">
    <property type="entry name" value="Znf_RING"/>
</dbReference>
<evidence type="ECO:0000259" key="6">
    <source>
        <dbReference type="PROSITE" id="PS50089"/>
    </source>
</evidence>
<accession>A0A2G8JHQ6</accession>
<dbReference type="STRING" id="307972.A0A2G8JHQ6"/>
<sequence length="221" mass="25421">MPRSLRRRTKRRRDDSTSTKVIEDEEDRYFLNPDSVSRHLFCSVCQEVFKDPQRAPCGHSFCRMCILRWLKQSKTCPEDRRPVRVQDLHTDFIVANIIGDQMVACSFRGKGCEFIGKLELLKCHTKNCDFNPANLPEFLANDDNHQIQPSKDKSFSESVLSPINAPTCSSDPDKLPTPAKPSLKMRLFRNGGDTREKLCAMFDNSKSENKENNEDDVIYLD</sequence>
<dbReference type="GO" id="GO:0016567">
    <property type="term" value="P:protein ubiquitination"/>
    <property type="evidence" value="ECO:0007669"/>
    <property type="project" value="InterPro"/>
</dbReference>
<evidence type="ECO:0000256" key="1">
    <source>
        <dbReference type="ARBA" id="ARBA00022723"/>
    </source>
</evidence>
<dbReference type="SMART" id="SM00504">
    <property type="entry name" value="Ubox"/>
    <property type="match status" value="1"/>
</dbReference>
<organism evidence="7 8">
    <name type="scientific">Stichopus japonicus</name>
    <name type="common">Sea cucumber</name>
    <dbReference type="NCBI Taxonomy" id="307972"/>
    <lineage>
        <taxon>Eukaryota</taxon>
        <taxon>Metazoa</taxon>
        <taxon>Echinodermata</taxon>
        <taxon>Eleutherozoa</taxon>
        <taxon>Echinozoa</taxon>
        <taxon>Holothuroidea</taxon>
        <taxon>Aspidochirotacea</taxon>
        <taxon>Aspidochirotida</taxon>
        <taxon>Stichopodidae</taxon>
        <taxon>Apostichopus</taxon>
    </lineage>
</organism>
<dbReference type="Proteomes" id="UP000230750">
    <property type="component" value="Unassembled WGS sequence"/>
</dbReference>
<dbReference type="PROSITE" id="PS50089">
    <property type="entry name" value="ZF_RING_2"/>
    <property type="match status" value="1"/>
</dbReference>
<dbReference type="PANTHER" id="PTHR10131">
    <property type="entry name" value="TNF RECEPTOR ASSOCIATED FACTOR"/>
    <property type="match status" value="1"/>
</dbReference>
<dbReference type="Pfam" id="PF13923">
    <property type="entry name" value="zf-C3HC4_2"/>
    <property type="match status" value="1"/>
</dbReference>
<proteinExistence type="predicted"/>
<name>A0A2G8JHQ6_STIJA</name>
<comment type="caution">
    <text evidence="7">The sequence shown here is derived from an EMBL/GenBank/DDBJ whole genome shotgun (WGS) entry which is preliminary data.</text>
</comment>
<dbReference type="Gene3D" id="3.30.40.10">
    <property type="entry name" value="Zinc/RING finger domain, C3HC4 (zinc finger)"/>
    <property type="match status" value="1"/>
</dbReference>
<dbReference type="InterPro" id="IPR017907">
    <property type="entry name" value="Znf_RING_CS"/>
</dbReference>
<dbReference type="GO" id="GO:0004842">
    <property type="term" value="F:ubiquitin-protein transferase activity"/>
    <property type="evidence" value="ECO:0007669"/>
    <property type="project" value="InterPro"/>
</dbReference>
<evidence type="ECO:0000313" key="7">
    <source>
        <dbReference type="EMBL" id="PIK35248.1"/>
    </source>
</evidence>
<evidence type="ECO:0000256" key="3">
    <source>
        <dbReference type="ARBA" id="ARBA00022833"/>
    </source>
</evidence>